<keyword evidence="3" id="KW-0677">Repeat</keyword>
<feature type="transmembrane region" description="Helical" evidence="8">
    <location>
        <begin position="418"/>
        <end position="440"/>
    </location>
</feature>
<dbReference type="Gene3D" id="1.25.40.20">
    <property type="entry name" value="Ankyrin repeat-containing domain"/>
    <property type="match status" value="1"/>
</dbReference>
<keyword evidence="2 8" id="KW-0812">Transmembrane</keyword>
<evidence type="ECO:0000256" key="8">
    <source>
        <dbReference type="SAM" id="Phobius"/>
    </source>
</evidence>
<dbReference type="InterPro" id="IPR026961">
    <property type="entry name" value="PGG_dom"/>
</dbReference>
<dbReference type="Gramene" id="OE9A023913T1">
    <property type="protein sequence ID" value="OE9A023913C1"/>
    <property type="gene ID" value="OE9A023913"/>
</dbReference>
<dbReference type="OrthoDB" id="7729168at2759"/>
<evidence type="ECO:0000256" key="5">
    <source>
        <dbReference type="ARBA" id="ARBA00023043"/>
    </source>
</evidence>
<keyword evidence="5 7" id="KW-0040">ANK repeat</keyword>
<proteinExistence type="predicted"/>
<dbReference type="SUPFAM" id="SSF48403">
    <property type="entry name" value="Ankyrin repeat"/>
    <property type="match status" value="1"/>
</dbReference>
<dbReference type="PANTHER" id="PTHR24186">
    <property type="entry name" value="PROTEIN PHOSPHATASE 1 REGULATORY SUBUNIT"/>
    <property type="match status" value="1"/>
</dbReference>
<evidence type="ECO:0000259" key="9">
    <source>
        <dbReference type="Pfam" id="PF13962"/>
    </source>
</evidence>
<name>A0A8S0QE96_OLEEU</name>
<comment type="subcellular location">
    <subcellularLocation>
        <location evidence="1">Membrane</location>
        <topology evidence="1">Multi-pass membrane protein</topology>
    </subcellularLocation>
</comment>
<feature type="repeat" description="ANK" evidence="7">
    <location>
        <begin position="73"/>
        <end position="97"/>
    </location>
</feature>
<gene>
    <name evidence="10" type="ORF">OLEA9_A023913</name>
</gene>
<comment type="caution">
    <text evidence="10">The sequence shown here is derived from an EMBL/GenBank/DDBJ whole genome shotgun (WGS) entry which is preliminary data.</text>
</comment>
<feature type="domain" description="PGG" evidence="9">
    <location>
        <begin position="289"/>
        <end position="409"/>
    </location>
</feature>
<evidence type="ECO:0000313" key="10">
    <source>
        <dbReference type="EMBL" id="CAA2963595.1"/>
    </source>
</evidence>
<keyword evidence="4 8" id="KW-1133">Transmembrane helix</keyword>
<dbReference type="SMART" id="SM00248">
    <property type="entry name" value="ANK"/>
    <property type="match status" value="6"/>
</dbReference>
<evidence type="ECO:0000256" key="6">
    <source>
        <dbReference type="ARBA" id="ARBA00023136"/>
    </source>
</evidence>
<dbReference type="GO" id="GO:0005886">
    <property type="term" value="C:plasma membrane"/>
    <property type="evidence" value="ECO:0007669"/>
    <property type="project" value="TreeGrafter"/>
</dbReference>
<dbReference type="Pfam" id="PF13962">
    <property type="entry name" value="PGG"/>
    <property type="match status" value="1"/>
</dbReference>
<evidence type="ECO:0000256" key="7">
    <source>
        <dbReference type="PROSITE-ProRule" id="PRU00023"/>
    </source>
</evidence>
<evidence type="ECO:0000256" key="3">
    <source>
        <dbReference type="ARBA" id="ARBA00022737"/>
    </source>
</evidence>
<feature type="repeat" description="ANK" evidence="7">
    <location>
        <begin position="107"/>
        <end position="133"/>
    </location>
</feature>
<dbReference type="PROSITE" id="PS50297">
    <property type="entry name" value="ANK_REP_REGION"/>
    <property type="match status" value="3"/>
</dbReference>
<evidence type="ECO:0000313" key="11">
    <source>
        <dbReference type="Proteomes" id="UP000594638"/>
    </source>
</evidence>
<dbReference type="Proteomes" id="UP000594638">
    <property type="component" value="Unassembled WGS sequence"/>
</dbReference>
<dbReference type="PANTHER" id="PTHR24186:SF37">
    <property type="entry name" value="PGG DOMAIN-CONTAINING PROTEIN"/>
    <property type="match status" value="1"/>
</dbReference>
<dbReference type="InterPro" id="IPR002110">
    <property type="entry name" value="Ankyrin_rpt"/>
</dbReference>
<dbReference type="EMBL" id="CACTIH010001811">
    <property type="protein sequence ID" value="CAA2963595.1"/>
    <property type="molecule type" value="Genomic_DNA"/>
</dbReference>
<dbReference type="InterPro" id="IPR036770">
    <property type="entry name" value="Ankyrin_rpt-contain_sf"/>
</dbReference>
<feature type="repeat" description="ANK" evidence="7">
    <location>
        <begin position="177"/>
        <end position="210"/>
    </location>
</feature>
<evidence type="ECO:0000256" key="1">
    <source>
        <dbReference type="ARBA" id="ARBA00004141"/>
    </source>
</evidence>
<sequence length="475" mass="53207">MEILENMLFEAAAEGNVNSLEKLLQEDPIILDRVIVNSFSDSLIHVAAILGHSDFVKEILRRRPEFAGELNLCQSSPLHLASAKGYIEVVRVLLSANPLMCLARDRNGLTPLHLAAIKGRIEVVKELVQAKSDATRVIVGQGQTILHLFVKYYQIEALRHLVNTIRDRDFTNCKDSDGNTILHLAVADKQVETVNYLLMESAIEVNAQNLRGMTAMDVLIRSRTDLRDEEIKESLKHAGAFGSTENNSLVQINHSTTSPGLNLSFEHQDRSLNMKKNSRKTMFSQNVGWLEKKRSALMVVASLIATMTFQVGVNPPGGVWENNYKLNSRGKPLGPQSHKVGESIFGHKYPIVYKIFLIANTTGLIASLSIILLLMSGLPLRRRIFMWILMVITWIAITAVALTYFLSIIALSPEKEEHSIFILIGFSSFIWFCLLVFLLMGHTIRLIIRMVRKLIKCLSLKERIQGSGVTSHSTI</sequence>
<evidence type="ECO:0000256" key="2">
    <source>
        <dbReference type="ARBA" id="ARBA00022692"/>
    </source>
</evidence>
<dbReference type="AlphaFoldDB" id="A0A8S0QE96"/>
<evidence type="ECO:0000256" key="4">
    <source>
        <dbReference type="ARBA" id="ARBA00022989"/>
    </source>
</evidence>
<protein>
    <submittedName>
        <fullName evidence="10">Ankyrin repeat-containing BDA1-like</fullName>
    </submittedName>
</protein>
<organism evidence="10 11">
    <name type="scientific">Olea europaea subsp. europaea</name>
    <dbReference type="NCBI Taxonomy" id="158383"/>
    <lineage>
        <taxon>Eukaryota</taxon>
        <taxon>Viridiplantae</taxon>
        <taxon>Streptophyta</taxon>
        <taxon>Embryophyta</taxon>
        <taxon>Tracheophyta</taxon>
        <taxon>Spermatophyta</taxon>
        <taxon>Magnoliopsida</taxon>
        <taxon>eudicotyledons</taxon>
        <taxon>Gunneridae</taxon>
        <taxon>Pentapetalae</taxon>
        <taxon>asterids</taxon>
        <taxon>lamiids</taxon>
        <taxon>Lamiales</taxon>
        <taxon>Oleaceae</taxon>
        <taxon>Oleeae</taxon>
        <taxon>Olea</taxon>
    </lineage>
</organism>
<feature type="transmembrane region" description="Helical" evidence="8">
    <location>
        <begin position="351"/>
        <end position="375"/>
    </location>
</feature>
<feature type="transmembrane region" description="Helical" evidence="8">
    <location>
        <begin position="387"/>
        <end position="412"/>
    </location>
</feature>
<dbReference type="Pfam" id="PF12796">
    <property type="entry name" value="Ank_2"/>
    <property type="match status" value="2"/>
</dbReference>
<reference evidence="10 11" key="1">
    <citation type="submission" date="2019-12" db="EMBL/GenBank/DDBJ databases">
        <authorList>
            <person name="Alioto T."/>
            <person name="Alioto T."/>
            <person name="Gomez Garrido J."/>
        </authorList>
    </citation>
    <scope>NUCLEOTIDE SEQUENCE [LARGE SCALE GENOMIC DNA]</scope>
</reference>
<accession>A0A8S0QE96</accession>
<keyword evidence="11" id="KW-1185">Reference proteome</keyword>
<dbReference type="PROSITE" id="PS50088">
    <property type="entry name" value="ANK_REPEAT"/>
    <property type="match status" value="3"/>
</dbReference>
<keyword evidence="6 8" id="KW-0472">Membrane</keyword>